<accession>A0A4Y8KTK3</accession>
<gene>
    <name evidence="3" type="ORF">E3T53_03460</name>
</gene>
<dbReference type="Proteomes" id="UP000298218">
    <property type="component" value="Unassembled WGS sequence"/>
</dbReference>
<feature type="region of interest" description="Disordered" evidence="1">
    <location>
        <begin position="1"/>
        <end position="62"/>
    </location>
</feature>
<keyword evidence="4" id="KW-1185">Reference proteome</keyword>
<protein>
    <submittedName>
        <fullName evidence="3">DUF262 domain-containing protein</fullName>
    </submittedName>
</protein>
<proteinExistence type="predicted"/>
<evidence type="ECO:0000313" key="3">
    <source>
        <dbReference type="EMBL" id="TFD81053.1"/>
    </source>
</evidence>
<sequence length="217" mass="24288">MPIYPRDRLPITGGTVGIVSKKETMTTHNDTSALQDEDSTDLRNPLDGPDDSDDTEQAEPLSIAPDERKLVTQPYDLGVRSIREDIRTGRISLNIAYQRKYVWDSGKASRLVESLLLNVPIPVCYFAEDDGVYEVIDGLQRLTTIQRFLDDEFALNGVSVLAELNGDKFSNLVTDHRIPLARLRGRHPFGYRHGFAKRSTSGTIPEAQGNEVIPYKT</sequence>
<dbReference type="InterPro" id="IPR004919">
    <property type="entry name" value="GmrSD_N"/>
</dbReference>
<comment type="caution">
    <text evidence="3">The sequence shown here is derived from an EMBL/GenBank/DDBJ whole genome shotgun (WGS) entry which is preliminary data.</text>
</comment>
<dbReference type="EMBL" id="SOHQ01000012">
    <property type="protein sequence ID" value="TFD81053.1"/>
    <property type="molecule type" value="Genomic_DNA"/>
</dbReference>
<evidence type="ECO:0000259" key="2">
    <source>
        <dbReference type="Pfam" id="PF03235"/>
    </source>
</evidence>
<feature type="domain" description="GmrSD restriction endonucleases N-terminal" evidence="2">
    <location>
        <begin position="96"/>
        <end position="151"/>
    </location>
</feature>
<dbReference type="Pfam" id="PF03235">
    <property type="entry name" value="GmrSD_N"/>
    <property type="match status" value="1"/>
</dbReference>
<reference evidence="3 4" key="1">
    <citation type="submission" date="2019-03" db="EMBL/GenBank/DDBJ databases">
        <title>Genomics of glacier-inhabiting Cryobacterium strains.</title>
        <authorList>
            <person name="Liu Q."/>
            <person name="Xin Y.-H."/>
        </authorList>
    </citation>
    <scope>NUCLEOTIDE SEQUENCE [LARGE SCALE GENOMIC DNA]</scope>
    <source>
        <strain evidence="3 4">CGMCC 1.4292</strain>
    </source>
</reference>
<feature type="compositionally biased region" description="Acidic residues" evidence="1">
    <location>
        <begin position="48"/>
        <end position="57"/>
    </location>
</feature>
<organism evidence="3 4">
    <name type="scientific">Cryobacterium psychrophilum</name>
    <dbReference type="NCBI Taxonomy" id="41988"/>
    <lineage>
        <taxon>Bacteria</taxon>
        <taxon>Bacillati</taxon>
        <taxon>Actinomycetota</taxon>
        <taxon>Actinomycetes</taxon>
        <taxon>Micrococcales</taxon>
        <taxon>Microbacteriaceae</taxon>
        <taxon>Cryobacterium</taxon>
    </lineage>
</organism>
<evidence type="ECO:0000256" key="1">
    <source>
        <dbReference type="SAM" id="MobiDB-lite"/>
    </source>
</evidence>
<name>A0A4Y8KTK3_9MICO</name>
<dbReference type="OrthoDB" id="9787127at2"/>
<dbReference type="PANTHER" id="PTHR39639:SF1">
    <property type="entry name" value="DUF262 DOMAIN-CONTAINING PROTEIN"/>
    <property type="match status" value="1"/>
</dbReference>
<dbReference type="PANTHER" id="PTHR39639">
    <property type="entry name" value="CHROMOSOME 16, WHOLE GENOME SHOTGUN SEQUENCE"/>
    <property type="match status" value="1"/>
</dbReference>
<evidence type="ECO:0000313" key="4">
    <source>
        <dbReference type="Proteomes" id="UP000298218"/>
    </source>
</evidence>
<dbReference type="AlphaFoldDB" id="A0A4Y8KTK3"/>